<comment type="caution">
    <text evidence="1">The sequence shown here is derived from an EMBL/GenBank/DDBJ whole genome shotgun (WGS) entry which is preliminary data.</text>
</comment>
<protein>
    <submittedName>
        <fullName evidence="1">Uncharacterized protein</fullName>
    </submittedName>
</protein>
<keyword evidence="2" id="KW-1185">Reference proteome</keyword>
<dbReference type="EMBL" id="MU001505">
    <property type="protein sequence ID" value="KAF2441946.1"/>
    <property type="molecule type" value="Genomic_DNA"/>
</dbReference>
<accession>A0A9P4PD66</accession>
<evidence type="ECO:0000313" key="2">
    <source>
        <dbReference type="Proteomes" id="UP000799764"/>
    </source>
</evidence>
<reference evidence="1" key="1">
    <citation type="journal article" date="2020" name="Stud. Mycol.">
        <title>101 Dothideomycetes genomes: a test case for predicting lifestyles and emergence of pathogens.</title>
        <authorList>
            <person name="Haridas S."/>
            <person name="Albert R."/>
            <person name="Binder M."/>
            <person name="Bloem J."/>
            <person name="Labutti K."/>
            <person name="Salamov A."/>
            <person name="Andreopoulos B."/>
            <person name="Baker S."/>
            <person name="Barry K."/>
            <person name="Bills G."/>
            <person name="Bluhm B."/>
            <person name="Cannon C."/>
            <person name="Castanera R."/>
            <person name="Culley D."/>
            <person name="Daum C."/>
            <person name="Ezra D."/>
            <person name="Gonzalez J."/>
            <person name="Henrissat B."/>
            <person name="Kuo A."/>
            <person name="Liang C."/>
            <person name="Lipzen A."/>
            <person name="Lutzoni F."/>
            <person name="Magnuson J."/>
            <person name="Mondo S."/>
            <person name="Nolan M."/>
            <person name="Ohm R."/>
            <person name="Pangilinan J."/>
            <person name="Park H.-J."/>
            <person name="Ramirez L."/>
            <person name="Alfaro M."/>
            <person name="Sun H."/>
            <person name="Tritt A."/>
            <person name="Yoshinaga Y."/>
            <person name="Zwiers L.-H."/>
            <person name="Turgeon B."/>
            <person name="Goodwin S."/>
            <person name="Spatafora J."/>
            <person name="Crous P."/>
            <person name="Grigoriev I."/>
        </authorList>
    </citation>
    <scope>NUCLEOTIDE SEQUENCE</scope>
    <source>
        <strain evidence="1">CBS 690.94</strain>
    </source>
</reference>
<gene>
    <name evidence="1" type="ORF">P171DRAFT_488375</name>
</gene>
<dbReference type="OrthoDB" id="10507985at2759"/>
<evidence type="ECO:0000313" key="1">
    <source>
        <dbReference type="EMBL" id="KAF2441946.1"/>
    </source>
</evidence>
<dbReference type="Proteomes" id="UP000799764">
    <property type="component" value="Unassembled WGS sequence"/>
</dbReference>
<sequence>MSSEGKTIVLCTIGPLLSFVAVPPQTDSTVITSVAVPTARASSPGIPPAASPFYYDPPYHRDGDSCEARGRSRRRKSDGDASGRVLWGVRWSMAYEIVELVAVEDRKNDISSIRR</sequence>
<name>A0A9P4PD66_9PLEO</name>
<proteinExistence type="predicted"/>
<organism evidence="1 2">
    <name type="scientific">Karstenula rhodostoma CBS 690.94</name>
    <dbReference type="NCBI Taxonomy" id="1392251"/>
    <lineage>
        <taxon>Eukaryota</taxon>
        <taxon>Fungi</taxon>
        <taxon>Dikarya</taxon>
        <taxon>Ascomycota</taxon>
        <taxon>Pezizomycotina</taxon>
        <taxon>Dothideomycetes</taxon>
        <taxon>Pleosporomycetidae</taxon>
        <taxon>Pleosporales</taxon>
        <taxon>Massarineae</taxon>
        <taxon>Didymosphaeriaceae</taxon>
        <taxon>Karstenula</taxon>
    </lineage>
</organism>
<dbReference type="AlphaFoldDB" id="A0A9P4PD66"/>